<feature type="domain" description="SLH" evidence="3">
    <location>
        <begin position="535"/>
        <end position="555"/>
    </location>
</feature>
<reference evidence="4 5" key="1">
    <citation type="journal article" date="2016" name="Nat. Commun.">
        <title>Thousands of microbial genomes shed light on interconnected biogeochemical processes in an aquifer system.</title>
        <authorList>
            <person name="Anantharaman K."/>
            <person name="Brown C.T."/>
            <person name="Hug L.A."/>
            <person name="Sharon I."/>
            <person name="Castelle C.J."/>
            <person name="Probst A.J."/>
            <person name="Thomas B.C."/>
            <person name="Singh A."/>
            <person name="Wilkins M.J."/>
            <person name="Karaoz U."/>
            <person name="Brodie E.L."/>
            <person name="Williams K.H."/>
            <person name="Hubbard S.S."/>
            <person name="Banfield J.F."/>
        </authorList>
    </citation>
    <scope>NUCLEOTIDE SEQUENCE [LARGE SCALE GENOMIC DNA]</scope>
</reference>
<gene>
    <name evidence="4" type="ORF">A3K49_05830</name>
</gene>
<keyword evidence="1" id="KW-0175">Coiled coil</keyword>
<dbReference type="InterPro" id="IPR013783">
    <property type="entry name" value="Ig-like_fold"/>
</dbReference>
<dbReference type="Gene3D" id="2.60.40.10">
    <property type="entry name" value="Immunoglobulins"/>
    <property type="match status" value="1"/>
</dbReference>
<organism evidence="4 5">
    <name type="scientific">candidate division WOR-1 bacterium RIFOXYC12_FULL_54_18</name>
    <dbReference type="NCBI Taxonomy" id="1802584"/>
    <lineage>
        <taxon>Bacteria</taxon>
        <taxon>Bacillati</taxon>
        <taxon>Saganbacteria</taxon>
    </lineage>
</organism>
<dbReference type="InterPro" id="IPR001119">
    <property type="entry name" value="SLH_dom"/>
</dbReference>
<evidence type="ECO:0000256" key="2">
    <source>
        <dbReference type="SAM" id="SignalP"/>
    </source>
</evidence>
<protein>
    <recommendedName>
        <fullName evidence="3">SLH domain-containing protein</fullName>
    </recommendedName>
</protein>
<name>A0A1F4T6W7_UNCSA</name>
<dbReference type="SUPFAM" id="SSF56935">
    <property type="entry name" value="Porins"/>
    <property type="match status" value="1"/>
</dbReference>
<keyword evidence="2" id="KW-0732">Signal</keyword>
<evidence type="ECO:0000259" key="3">
    <source>
        <dbReference type="Pfam" id="PF00395"/>
    </source>
</evidence>
<accession>A0A1F4T6W7</accession>
<dbReference type="Proteomes" id="UP000178602">
    <property type="component" value="Unassembled WGS sequence"/>
</dbReference>
<evidence type="ECO:0000256" key="1">
    <source>
        <dbReference type="SAM" id="Coils"/>
    </source>
</evidence>
<evidence type="ECO:0000313" key="5">
    <source>
        <dbReference type="Proteomes" id="UP000178602"/>
    </source>
</evidence>
<feature type="coiled-coil region" evidence="1">
    <location>
        <begin position="423"/>
        <end position="469"/>
    </location>
</feature>
<proteinExistence type="predicted"/>
<comment type="caution">
    <text evidence="4">The sequence shown here is derived from an EMBL/GenBank/DDBJ whole genome shotgun (WGS) entry which is preliminary data.</text>
</comment>
<evidence type="ECO:0000313" key="4">
    <source>
        <dbReference type="EMBL" id="OGC28468.1"/>
    </source>
</evidence>
<dbReference type="AlphaFoldDB" id="A0A1F4T6W7"/>
<feature type="chain" id="PRO_5009514550" description="SLH domain-containing protein" evidence="2">
    <location>
        <begin position="26"/>
        <end position="567"/>
    </location>
</feature>
<feature type="signal peptide" evidence="2">
    <location>
        <begin position="1"/>
        <end position="25"/>
    </location>
</feature>
<dbReference type="EMBL" id="MEUG01000001">
    <property type="protein sequence ID" value="OGC28468.1"/>
    <property type="molecule type" value="Genomic_DNA"/>
</dbReference>
<dbReference type="Gene3D" id="2.40.160.60">
    <property type="entry name" value="Outer membrane protein transport protein (OMPP1/FadL/TodX)"/>
    <property type="match status" value="1"/>
</dbReference>
<sequence>MIISKCRRLLSLVFLLSLLVFPAQARLNELGINPFATEAGGRPLGMAGAVVALTDDPNGALYNPAALAWAKGIAITNLDIDRITVAGAYPTGLGSSFGLAVVNTSIENLVYQGSLRTSKSSLVVVSYGTKLFFFPAYEKNQALQRIGLGVSVKTLLSETFRGTGINDRSANGWTVDLGGIYKANDWLSVGLALQNVLPEKTFGGGSILWDDSLAEPITAYHKLGFSAKVIGPLGSLNYSDTRQLVLGGELDFASANPTLLRIGGEYTVNKHFFMQAGLMEQWRPGGLSFTPTWGFGLRSEEWAFTISGNREPIKDEGQVLLSGMYFPKEWVVFKKLDLDRPSVFLETAIEQLSLEDNFVTYDETLEVTGKVKPGVDVYVNNYLASKGKDNSFRVLVPLNLGKNLVIVEARNEQEKVSWTYKVLRKARISVEEETELKKKLERTISLQEQEALRKKEAELKKRRSKVEELVTIGVINVDEGKGEFRLEATITRGELATWLVKSSDLPLPEVTKDVCVDIKRSNPLAAYYKAAIDWNLMPLYSDGTFRPDTPVTKEESERLFKVLGVKK</sequence>
<dbReference type="Pfam" id="PF00395">
    <property type="entry name" value="SLH"/>
    <property type="match status" value="1"/>
</dbReference>